<gene>
    <name evidence="1" type="ORF">SCALOS_LOCUS2532</name>
</gene>
<name>A0ACA9KPV0_9GLOM</name>
<sequence length="71" mass="7974">MEIEEINEGLLPVSLPTINPSSGSTSRTSYTVHKSTPTEENILTQLEIYKDSTILLKEIVNKLVTELLHYT</sequence>
<accession>A0ACA9KPV0</accession>
<proteinExistence type="predicted"/>
<comment type="caution">
    <text evidence="1">The sequence shown here is derived from an EMBL/GenBank/DDBJ whole genome shotgun (WGS) entry which is preliminary data.</text>
</comment>
<evidence type="ECO:0000313" key="2">
    <source>
        <dbReference type="Proteomes" id="UP000789860"/>
    </source>
</evidence>
<keyword evidence="2" id="KW-1185">Reference proteome</keyword>
<dbReference type="Proteomes" id="UP000789860">
    <property type="component" value="Unassembled WGS sequence"/>
</dbReference>
<reference evidence="1" key="1">
    <citation type="submission" date="2021-06" db="EMBL/GenBank/DDBJ databases">
        <authorList>
            <person name="Kallberg Y."/>
            <person name="Tangrot J."/>
            <person name="Rosling A."/>
        </authorList>
    </citation>
    <scope>NUCLEOTIDE SEQUENCE</scope>
    <source>
        <strain evidence="1">AU212A</strain>
    </source>
</reference>
<feature type="non-terminal residue" evidence="1">
    <location>
        <position position="71"/>
    </location>
</feature>
<evidence type="ECO:0000313" key="1">
    <source>
        <dbReference type="EMBL" id="CAG8483678.1"/>
    </source>
</evidence>
<dbReference type="EMBL" id="CAJVPM010002292">
    <property type="protein sequence ID" value="CAG8483678.1"/>
    <property type="molecule type" value="Genomic_DNA"/>
</dbReference>
<protein>
    <submittedName>
        <fullName evidence="1">7872_t:CDS:1</fullName>
    </submittedName>
</protein>
<organism evidence="1 2">
    <name type="scientific">Scutellospora calospora</name>
    <dbReference type="NCBI Taxonomy" id="85575"/>
    <lineage>
        <taxon>Eukaryota</taxon>
        <taxon>Fungi</taxon>
        <taxon>Fungi incertae sedis</taxon>
        <taxon>Mucoromycota</taxon>
        <taxon>Glomeromycotina</taxon>
        <taxon>Glomeromycetes</taxon>
        <taxon>Diversisporales</taxon>
        <taxon>Gigasporaceae</taxon>
        <taxon>Scutellospora</taxon>
    </lineage>
</organism>